<organism evidence="2 3">
    <name type="scientific">Armillaria gallica</name>
    <name type="common">Bulbous honey fungus</name>
    <name type="synonym">Armillaria bulbosa</name>
    <dbReference type="NCBI Taxonomy" id="47427"/>
    <lineage>
        <taxon>Eukaryota</taxon>
        <taxon>Fungi</taxon>
        <taxon>Dikarya</taxon>
        <taxon>Basidiomycota</taxon>
        <taxon>Agaricomycotina</taxon>
        <taxon>Agaricomycetes</taxon>
        <taxon>Agaricomycetidae</taxon>
        <taxon>Agaricales</taxon>
        <taxon>Marasmiineae</taxon>
        <taxon>Physalacriaceae</taxon>
        <taxon>Armillaria</taxon>
    </lineage>
</organism>
<evidence type="ECO:0000313" key="2">
    <source>
        <dbReference type="EMBL" id="PBK92129.1"/>
    </source>
</evidence>
<evidence type="ECO:0000313" key="3">
    <source>
        <dbReference type="Proteomes" id="UP000217790"/>
    </source>
</evidence>
<gene>
    <name evidence="2" type="ORF">ARMGADRAFT_178481</name>
</gene>
<feature type="compositionally biased region" description="Basic residues" evidence="1">
    <location>
        <begin position="99"/>
        <end position="112"/>
    </location>
</feature>
<feature type="compositionally biased region" description="Basic and acidic residues" evidence="1">
    <location>
        <begin position="123"/>
        <end position="132"/>
    </location>
</feature>
<dbReference type="InParanoid" id="A0A2H3DA86"/>
<protein>
    <submittedName>
        <fullName evidence="2">Uncharacterized protein</fullName>
    </submittedName>
</protein>
<feature type="region of interest" description="Disordered" evidence="1">
    <location>
        <begin position="87"/>
        <end position="145"/>
    </location>
</feature>
<proteinExistence type="predicted"/>
<keyword evidence="3" id="KW-1185">Reference proteome</keyword>
<feature type="compositionally biased region" description="Low complexity" evidence="1">
    <location>
        <begin position="1"/>
        <end position="11"/>
    </location>
</feature>
<evidence type="ECO:0000256" key="1">
    <source>
        <dbReference type="SAM" id="MobiDB-lite"/>
    </source>
</evidence>
<reference evidence="3" key="1">
    <citation type="journal article" date="2017" name="Nat. Ecol. Evol.">
        <title>Genome expansion and lineage-specific genetic innovations in the forest pathogenic fungi Armillaria.</title>
        <authorList>
            <person name="Sipos G."/>
            <person name="Prasanna A.N."/>
            <person name="Walter M.C."/>
            <person name="O'Connor E."/>
            <person name="Balint B."/>
            <person name="Krizsan K."/>
            <person name="Kiss B."/>
            <person name="Hess J."/>
            <person name="Varga T."/>
            <person name="Slot J."/>
            <person name="Riley R."/>
            <person name="Boka B."/>
            <person name="Rigling D."/>
            <person name="Barry K."/>
            <person name="Lee J."/>
            <person name="Mihaltcheva S."/>
            <person name="LaButti K."/>
            <person name="Lipzen A."/>
            <person name="Waldron R."/>
            <person name="Moloney N.M."/>
            <person name="Sperisen C."/>
            <person name="Kredics L."/>
            <person name="Vagvoelgyi C."/>
            <person name="Patrignani A."/>
            <person name="Fitzpatrick D."/>
            <person name="Nagy I."/>
            <person name="Doyle S."/>
            <person name="Anderson J.B."/>
            <person name="Grigoriev I.V."/>
            <person name="Gueldener U."/>
            <person name="Muensterkoetter M."/>
            <person name="Nagy L.G."/>
        </authorList>
    </citation>
    <scope>NUCLEOTIDE SEQUENCE [LARGE SCALE GENOMIC DNA]</scope>
    <source>
        <strain evidence="3">Ar21-2</strain>
    </source>
</reference>
<feature type="region of interest" description="Disordered" evidence="1">
    <location>
        <begin position="1"/>
        <end position="69"/>
    </location>
</feature>
<dbReference type="EMBL" id="KZ293659">
    <property type="protein sequence ID" value="PBK92129.1"/>
    <property type="molecule type" value="Genomic_DNA"/>
</dbReference>
<dbReference type="OrthoDB" id="2620452at2759"/>
<dbReference type="Proteomes" id="UP000217790">
    <property type="component" value="Unassembled WGS sequence"/>
</dbReference>
<name>A0A2H3DA86_ARMGA</name>
<accession>A0A2H3DA86</accession>
<sequence length="145" mass="16034">MAAASGIAGAKSKGKRPKRFLESQDTLALAASIGELQESKSKGRSDKRHTQLMRPESTRTEKQSSKSRLVRSKKFLLHLSVNHFRVQKEKKAALAAQRSKLKKEKAKSRKQIGSHGAGTGHKTSNDEKEQPSTDRSAPRKRVSFA</sequence>
<dbReference type="AlphaFoldDB" id="A0A2H3DA86"/>